<organism evidence="2 3">
    <name type="scientific">Candidatus Dechloromonas phosphorivorans</name>
    <dbReference type="NCBI Taxonomy" id="2899244"/>
    <lineage>
        <taxon>Bacteria</taxon>
        <taxon>Pseudomonadati</taxon>
        <taxon>Pseudomonadota</taxon>
        <taxon>Betaproteobacteria</taxon>
        <taxon>Rhodocyclales</taxon>
        <taxon>Azonexaceae</taxon>
        <taxon>Dechloromonas</taxon>
    </lineage>
</organism>
<dbReference type="InterPro" id="IPR057253">
    <property type="entry name" value="CoiA-like_N"/>
</dbReference>
<dbReference type="EMBL" id="JADKBR010000003">
    <property type="protein sequence ID" value="MBK8889802.1"/>
    <property type="molecule type" value="Genomic_DNA"/>
</dbReference>
<protein>
    <recommendedName>
        <fullName evidence="1">Competence protein CoiA-like N-terminal domain-containing protein</fullName>
    </recommendedName>
</protein>
<dbReference type="Proteomes" id="UP000808146">
    <property type="component" value="Unassembled WGS sequence"/>
</dbReference>
<accession>A0A9D7QJW9</accession>
<feature type="domain" description="Competence protein CoiA-like N-terminal" evidence="1">
    <location>
        <begin position="35"/>
        <end position="67"/>
    </location>
</feature>
<comment type="caution">
    <text evidence="2">The sequence shown here is derived from an EMBL/GenBank/DDBJ whole genome shotgun (WGS) entry which is preliminary data.</text>
</comment>
<sequence>MQKNSNLKHVIPFGWHIPSQRMVTVTEVANGRACECICAACGVRLQARQGAIRVWYFAHDEETNCQHAAEAAIHRMAKQMVAERGCVFVPHRQLSRTIHGKKRVWTEMITVDVQPAGLQMLADCTQEKTIGDSRSEGGSRRPDVFASLEGRPLAIEIRNTNAVDFDKQDWLERQGYSVLEIDIADIDQLPPDQIHEALEARLFQTSDQSVWLAHARDHVGEDTLDQLEGQIRAARKDEEDALLAKLDADEAERKRKEEARRRYRDIEDFKVRLGRCTARVGRNEQRVSLKIHGYAPDSVFERIKLLGRNHHGHFNNKARCWEFYRHSENEAFFKQLCAEVQQGCLEHEFGTSVSPSTPQRVARLPAEAAIERPWPIYFDDPALQEAFDERAAILEFEAGFRRGAAETQAFAEISA</sequence>
<reference evidence="2" key="1">
    <citation type="submission" date="2020-10" db="EMBL/GenBank/DDBJ databases">
        <title>Connecting structure to function with the recovery of over 1000 high-quality activated sludge metagenome-assembled genomes encoding full-length rRNA genes using long-read sequencing.</title>
        <authorList>
            <person name="Singleton C.M."/>
            <person name="Petriglieri F."/>
            <person name="Kristensen J.M."/>
            <person name="Kirkegaard R.H."/>
            <person name="Michaelsen T.Y."/>
            <person name="Andersen M.H."/>
            <person name="Karst S.M."/>
            <person name="Dueholm M.S."/>
            <person name="Nielsen P.H."/>
            <person name="Albertsen M."/>
        </authorList>
    </citation>
    <scope>NUCLEOTIDE SEQUENCE</scope>
    <source>
        <strain evidence="2">OdNE_18-Q3-R46-58_BAT3C.305</strain>
    </source>
</reference>
<proteinExistence type="predicted"/>
<dbReference type="Pfam" id="PF25164">
    <property type="entry name" value="CoiA_N"/>
    <property type="match status" value="1"/>
</dbReference>
<evidence type="ECO:0000259" key="1">
    <source>
        <dbReference type="Pfam" id="PF25164"/>
    </source>
</evidence>
<gene>
    <name evidence="2" type="ORF">IPN75_05105</name>
</gene>
<name>A0A9D7QJW9_9RHOO</name>
<evidence type="ECO:0000313" key="3">
    <source>
        <dbReference type="Proteomes" id="UP000808146"/>
    </source>
</evidence>
<dbReference type="AlphaFoldDB" id="A0A9D7QJW9"/>
<evidence type="ECO:0000313" key="2">
    <source>
        <dbReference type="EMBL" id="MBK8889802.1"/>
    </source>
</evidence>